<feature type="transmembrane region" description="Helical" evidence="5">
    <location>
        <begin position="184"/>
        <end position="202"/>
    </location>
</feature>
<evidence type="ECO:0000256" key="2">
    <source>
        <dbReference type="ARBA" id="ARBA00022692"/>
    </source>
</evidence>
<feature type="transmembrane region" description="Helical" evidence="5">
    <location>
        <begin position="434"/>
        <end position="457"/>
    </location>
</feature>
<protein>
    <submittedName>
        <fullName evidence="6">Uncharacterized protein</fullName>
    </submittedName>
</protein>
<evidence type="ECO:0000256" key="3">
    <source>
        <dbReference type="ARBA" id="ARBA00022989"/>
    </source>
</evidence>
<dbReference type="SUPFAM" id="SSF103473">
    <property type="entry name" value="MFS general substrate transporter"/>
    <property type="match status" value="1"/>
</dbReference>
<keyword evidence="3 5" id="KW-1133">Transmembrane helix</keyword>
<gene>
    <name evidence="6" type="ORF">HPB48_011759</name>
</gene>
<evidence type="ECO:0000256" key="4">
    <source>
        <dbReference type="ARBA" id="ARBA00023136"/>
    </source>
</evidence>
<dbReference type="Gene3D" id="1.20.1250.20">
    <property type="entry name" value="MFS general substrate transporter like domains"/>
    <property type="match status" value="1"/>
</dbReference>
<feature type="transmembrane region" description="Helical" evidence="5">
    <location>
        <begin position="408"/>
        <end position="428"/>
    </location>
</feature>
<keyword evidence="7" id="KW-1185">Reference proteome</keyword>
<dbReference type="InterPro" id="IPR036259">
    <property type="entry name" value="MFS_trans_sf"/>
</dbReference>
<evidence type="ECO:0000313" key="6">
    <source>
        <dbReference type="EMBL" id="KAH9381331.1"/>
    </source>
</evidence>
<feature type="transmembrane region" description="Helical" evidence="5">
    <location>
        <begin position="376"/>
        <end position="396"/>
    </location>
</feature>
<dbReference type="OrthoDB" id="6512568at2759"/>
<dbReference type="AlphaFoldDB" id="A0A9J6H1Z7"/>
<dbReference type="EMBL" id="JABSTR010000011">
    <property type="protein sequence ID" value="KAH9381331.1"/>
    <property type="molecule type" value="Genomic_DNA"/>
</dbReference>
<proteinExistence type="predicted"/>
<feature type="transmembrane region" description="Helical" evidence="5">
    <location>
        <begin position="154"/>
        <end position="172"/>
    </location>
</feature>
<feature type="transmembrane region" description="Helical" evidence="5">
    <location>
        <begin position="267"/>
        <end position="284"/>
    </location>
</feature>
<name>A0A9J6H1Z7_HAELO</name>
<feature type="transmembrane region" description="Helical" evidence="5">
    <location>
        <begin position="234"/>
        <end position="255"/>
    </location>
</feature>
<comment type="caution">
    <text evidence="6">The sequence shown here is derived from an EMBL/GenBank/DDBJ whole genome shotgun (WGS) entry which is preliminary data.</text>
</comment>
<evidence type="ECO:0000256" key="1">
    <source>
        <dbReference type="ARBA" id="ARBA00004141"/>
    </source>
</evidence>
<reference evidence="6 7" key="1">
    <citation type="journal article" date="2020" name="Cell">
        <title>Large-Scale Comparative Analyses of Tick Genomes Elucidate Their Genetic Diversity and Vector Capacities.</title>
        <authorList>
            <consortium name="Tick Genome and Microbiome Consortium (TIGMIC)"/>
            <person name="Jia N."/>
            <person name="Wang J."/>
            <person name="Shi W."/>
            <person name="Du L."/>
            <person name="Sun Y."/>
            <person name="Zhan W."/>
            <person name="Jiang J.F."/>
            <person name="Wang Q."/>
            <person name="Zhang B."/>
            <person name="Ji P."/>
            <person name="Bell-Sakyi L."/>
            <person name="Cui X.M."/>
            <person name="Yuan T.T."/>
            <person name="Jiang B.G."/>
            <person name="Yang W.F."/>
            <person name="Lam T.T."/>
            <person name="Chang Q.C."/>
            <person name="Ding S.J."/>
            <person name="Wang X.J."/>
            <person name="Zhu J.G."/>
            <person name="Ruan X.D."/>
            <person name="Zhao L."/>
            <person name="Wei J.T."/>
            <person name="Ye R.Z."/>
            <person name="Que T.C."/>
            <person name="Du C.H."/>
            <person name="Zhou Y.H."/>
            <person name="Cheng J.X."/>
            <person name="Dai P.F."/>
            <person name="Guo W.B."/>
            <person name="Han X.H."/>
            <person name="Huang E.J."/>
            <person name="Li L.F."/>
            <person name="Wei W."/>
            <person name="Gao Y.C."/>
            <person name="Liu J.Z."/>
            <person name="Shao H.Z."/>
            <person name="Wang X."/>
            <person name="Wang C.C."/>
            <person name="Yang T.C."/>
            <person name="Huo Q.B."/>
            <person name="Li W."/>
            <person name="Chen H.Y."/>
            <person name="Chen S.E."/>
            <person name="Zhou L.G."/>
            <person name="Ni X.B."/>
            <person name="Tian J.H."/>
            <person name="Sheng Y."/>
            <person name="Liu T."/>
            <person name="Pan Y.S."/>
            <person name="Xia L.Y."/>
            <person name="Li J."/>
            <person name="Zhao F."/>
            <person name="Cao W.C."/>
        </authorList>
    </citation>
    <scope>NUCLEOTIDE SEQUENCE [LARGE SCALE GENOMIC DNA]</scope>
    <source>
        <strain evidence="6">HaeL-2018</strain>
    </source>
</reference>
<keyword evidence="2 5" id="KW-0812">Transmembrane</keyword>
<evidence type="ECO:0000256" key="5">
    <source>
        <dbReference type="SAM" id="Phobius"/>
    </source>
</evidence>
<dbReference type="Proteomes" id="UP000821853">
    <property type="component" value="Chromosome 9"/>
</dbReference>
<keyword evidence="4 5" id="KW-0472">Membrane</keyword>
<comment type="subcellular location">
    <subcellularLocation>
        <location evidence="1">Membrane</location>
        <topology evidence="1">Multi-pass membrane protein</topology>
    </subcellularLocation>
</comment>
<feature type="transmembrane region" description="Helical" evidence="5">
    <location>
        <begin position="352"/>
        <end position="370"/>
    </location>
</feature>
<organism evidence="6 7">
    <name type="scientific">Haemaphysalis longicornis</name>
    <name type="common">Bush tick</name>
    <dbReference type="NCBI Taxonomy" id="44386"/>
    <lineage>
        <taxon>Eukaryota</taxon>
        <taxon>Metazoa</taxon>
        <taxon>Ecdysozoa</taxon>
        <taxon>Arthropoda</taxon>
        <taxon>Chelicerata</taxon>
        <taxon>Arachnida</taxon>
        <taxon>Acari</taxon>
        <taxon>Parasitiformes</taxon>
        <taxon>Ixodida</taxon>
        <taxon>Ixodoidea</taxon>
        <taxon>Ixodidae</taxon>
        <taxon>Haemaphysalinae</taxon>
        <taxon>Haemaphysalis</taxon>
    </lineage>
</organism>
<dbReference type="GO" id="GO:0016020">
    <property type="term" value="C:membrane"/>
    <property type="evidence" value="ECO:0007669"/>
    <property type="project" value="UniProtKB-SubCell"/>
</dbReference>
<sequence length="509" mass="56685">MMMSRQKDPRRNAVTSLITNPGNPEEACVDQHEICPFVEGPFQIRVLLITMLCGGVYFIQIKNFYLATHVMDHWCGRPERFSNMSPAEWKAMAIPVDPSGNYSRCTVREPPDGGTRARVVPCTHREFDLSEYGENMVSAWNLVCERRWLKTLSIALHITTAMVVLPIAGALADRIGRKTVCFVSLTSLLMTLVASSLGANFLQYAITRSVALASSCNLVIVLVLLYEVTTPPRRLLYCTLAMSLGTLLEIPYYFAVKLLRLNPLTSHLVLVVMALALVGSFYVIEESPVWLVAAHKTDEAELVVMRVAAVNGLFPSAGRALFREELRRRAREPNPLQADKSRRWGELRKRSIMLAYIWTTLGWAHGHYALDRGLPASDYVVIGSYMCICAAYVTLLPLLSSLRRVVKAATISCMIFSASSALLFAVGIKGGETTLRAVLFVAQRASAILNVVLMFFVTKSLYPVEVRGFSVCVGVQLSTIADIVDELAFTPTMIEREEVRLPLRPCLWR</sequence>
<feature type="transmembrane region" description="Helical" evidence="5">
    <location>
        <begin position="209"/>
        <end position="228"/>
    </location>
</feature>
<accession>A0A9J6H1Z7</accession>
<evidence type="ECO:0000313" key="7">
    <source>
        <dbReference type="Proteomes" id="UP000821853"/>
    </source>
</evidence>
<dbReference type="VEuPathDB" id="VectorBase:HLOH_051990"/>
<dbReference type="PANTHER" id="PTHR24064">
    <property type="entry name" value="SOLUTE CARRIER FAMILY 22 MEMBER"/>
    <property type="match status" value="1"/>
</dbReference>